<protein>
    <submittedName>
        <fullName evidence="5">Cupredoxin domain-containing protein</fullName>
    </submittedName>
</protein>
<keyword evidence="3" id="KW-0732">Signal</keyword>
<dbReference type="CDD" id="cd04211">
    <property type="entry name" value="Cupredoxin_like_2"/>
    <property type="match status" value="1"/>
</dbReference>
<evidence type="ECO:0000256" key="2">
    <source>
        <dbReference type="ARBA" id="ARBA00023008"/>
    </source>
</evidence>
<feature type="domain" description="Blue (type 1) copper" evidence="4">
    <location>
        <begin position="54"/>
        <end position="159"/>
    </location>
</feature>
<dbReference type="PROSITE" id="PS00079">
    <property type="entry name" value="MULTICOPPER_OXIDASE1"/>
    <property type="match status" value="1"/>
</dbReference>
<evidence type="ECO:0000313" key="5">
    <source>
        <dbReference type="EMBL" id="MDY8110895.1"/>
    </source>
</evidence>
<reference evidence="5 6" key="1">
    <citation type="submission" date="2023-12" db="EMBL/GenBank/DDBJ databases">
        <title>Description of Novel Strain Fulvimarina sp. 2208YS6-2-32 isolated from Uroteuthis (Photololigo) edulis.</title>
        <authorList>
            <person name="Park J.-S."/>
        </authorList>
    </citation>
    <scope>NUCLEOTIDE SEQUENCE [LARGE SCALE GENOMIC DNA]</scope>
    <source>
        <strain evidence="5 6">2208YS6-2-32</strain>
    </source>
</reference>
<proteinExistence type="predicted"/>
<sequence length="162" mass="17483">MRAYLTALSVGAFSLLALPAYAAGSHSGGHDDEMAIGKAGKVADVARTIEVVMSENDDGAMLFEPAAIKVRAGETVRFKIVNEGETDHEFVMDSEDEIQEHKALMEKFPEMEHADANAIRLEPANSGEIIWSFTKPGSFEFACLIPGHYESGMHGPLTVASK</sequence>
<evidence type="ECO:0000313" key="6">
    <source>
        <dbReference type="Proteomes" id="UP001294412"/>
    </source>
</evidence>
<evidence type="ECO:0000256" key="3">
    <source>
        <dbReference type="SAM" id="SignalP"/>
    </source>
</evidence>
<evidence type="ECO:0000256" key="1">
    <source>
        <dbReference type="ARBA" id="ARBA00022723"/>
    </source>
</evidence>
<feature type="chain" id="PRO_5045057471" evidence="3">
    <location>
        <begin position="23"/>
        <end position="162"/>
    </location>
</feature>
<dbReference type="SUPFAM" id="SSF49503">
    <property type="entry name" value="Cupredoxins"/>
    <property type="match status" value="1"/>
</dbReference>
<dbReference type="Proteomes" id="UP001294412">
    <property type="component" value="Unassembled WGS sequence"/>
</dbReference>
<dbReference type="PANTHER" id="PTHR38439">
    <property type="entry name" value="AURACYANIN-B"/>
    <property type="match status" value="1"/>
</dbReference>
<name>A0ABU5I678_9HYPH</name>
<accession>A0ABU5I678</accession>
<dbReference type="InterPro" id="IPR008972">
    <property type="entry name" value="Cupredoxin"/>
</dbReference>
<feature type="signal peptide" evidence="3">
    <location>
        <begin position="1"/>
        <end position="22"/>
    </location>
</feature>
<evidence type="ECO:0000259" key="4">
    <source>
        <dbReference type="Pfam" id="PF00127"/>
    </source>
</evidence>
<keyword evidence="6" id="KW-1185">Reference proteome</keyword>
<dbReference type="InterPro" id="IPR033138">
    <property type="entry name" value="Cu_oxidase_CS"/>
</dbReference>
<dbReference type="InterPro" id="IPR000923">
    <property type="entry name" value="BlueCu_1"/>
</dbReference>
<dbReference type="Gene3D" id="2.60.40.420">
    <property type="entry name" value="Cupredoxins - blue copper proteins"/>
    <property type="match status" value="1"/>
</dbReference>
<dbReference type="InterPro" id="IPR050845">
    <property type="entry name" value="Cu-binding_ET"/>
</dbReference>
<gene>
    <name evidence="5" type="ORF">U0C82_17285</name>
</gene>
<keyword evidence="1" id="KW-0479">Metal-binding</keyword>
<comment type="caution">
    <text evidence="5">The sequence shown here is derived from an EMBL/GenBank/DDBJ whole genome shotgun (WGS) entry which is preliminary data.</text>
</comment>
<dbReference type="RefSeq" id="WP_322188883.1">
    <property type="nucleotide sequence ID" value="NZ_JAXLPB010000007.1"/>
</dbReference>
<dbReference type="PANTHER" id="PTHR38439:SF3">
    <property type="entry name" value="COPPER-RESISTANT CUPROPROTEIN COPI"/>
    <property type="match status" value="1"/>
</dbReference>
<dbReference type="EMBL" id="JAXLPB010000007">
    <property type="protein sequence ID" value="MDY8110895.1"/>
    <property type="molecule type" value="Genomic_DNA"/>
</dbReference>
<keyword evidence="2" id="KW-0186">Copper</keyword>
<dbReference type="Pfam" id="PF00127">
    <property type="entry name" value="Copper-bind"/>
    <property type="match status" value="1"/>
</dbReference>
<organism evidence="5 6">
    <name type="scientific">Fulvimarina uroteuthidis</name>
    <dbReference type="NCBI Taxonomy" id="3098149"/>
    <lineage>
        <taxon>Bacteria</taxon>
        <taxon>Pseudomonadati</taxon>
        <taxon>Pseudomonadota</taxon>
        <taxon>Alphaproteobacteria</taxon>
        <taxon>Hyphomicrobiales</taxon>
        <taxon>Aurantimonadaceae</taxon>
        <taxon>Fulvimarina</taxon>
    </lineage>
</organism>